<dbReference type="InterPro" id="IPR009959">
    <property type="entry name" value="Cyclase_SnoaL-like"/>
</dbReference>
<dbReference type="Pfam" id="PF12680">
    <property type="entry name" value="SnoaL_2"/>
    <property type="match status" value="2"/>
</dbReference>
<dbReference type="Gene3D" id="3.10.450.50">
    <property type="match status" value="2"/>
</dbReference>
<accession>A0A2N7L7A7</accession>
<dbReference type="InterPro" id="IPR032710">
    <property type="entry name" value="NTF2-like_dom_sf"/>
</dbReference>
<evidence type="ECO:0000313" key="3">
    <source>
        <dbReference type="Proteomes" id="UP000235387"/>
    </source>
</evidence>
<dbReference type="PANTHER" id="PTHR38436:SF1">
    <property type="entry name" value="ESTER CYCLASE"/>
    <property type="match status" value="1"/>
</dbReference>
<feature type="domain" description="SnoaL-like" evidence="1">
    <location>
        <begin position="144"/>
        <end position="238"/>
    </location>
</feature>
<gene>
    <name evidence="2" type="ORF">BCT23_22160</name>
</gene>
<dbReference type="Proteomes" id="UP000235387">
    <property type="component" value="Unassembled WGS sequence"/>
</dbReference>
<dbReference type="AlphaFoldDB" id="A0A2N7L7A7"/>
<dbReference type="InterPro" id="IPR037401">
    <property type="entry name" value="SnoaL-like"/>
</dbReference>
<organism evidence="2 3">
    <name type="scientific">Enterovibrio norvegicus</name>
    <dbReference type="NCBI Taxonomy" id="188144"/>
    <lineage>
        <taxon>Bacteria</taxon>
        <taxon>Pseudomonadati</taxon>
        <taxon>Pseudomonadota</taxon>
        <taxon>Gammaproteobacteria</taxon>
        <taxon>Vibrionales</taxon>
        <taxon>Vibrionaceae</taxon>
        <taxon>Enterovibrio</taxon>
    </lineage>
</organism>
<proteinExistence type="predicted"/>
<feature type="domain" description="SnoaL-like" evidence="1">
    <location>
        <begin position="13"/>
        <end position="107"/>
    </location>
</feature>
<dbReference type="SUPFAM" id="SSF54427">
    <property type="entry name" value="NTF2-like"/>
    <property type="match status" value="2"/>
</dbReference>
<dbReference type="EMBL" id="MDAL01000037">
    <property type="protein sequence ID" value="PMN89818.1"/>
    <property type="molecule type" value="Genomic_DNA"/>
</dbReference>
<reference evidence="3" key="1">
    <citation type="submission" date="2016-07" db="EMBL/GenBank/DDBJ databases">
        <title>Nontailed viruses are major unrecognized killers of bacteria in the ocean.</title>
        <authorList>
            <person name="Kauffman K."/>
            <person name="Hussain F."/>
            <person name="Yang J."/>
            <person name="Arevalo P."/>
            <person name="Brown J."/>
            <person name="Cutler M."/>
            <person name="Kelly L."/>
            <person name="Polz M.F."/>
        </authorList>
    </citation>
    <scope>NUCLEOTIDE SEQUENCE [LARGE SCALE GENOMIC DNA]</scope>
    <source>
        <strain evidence="3">10N.261.45.A10</strain>
    </source>
</reference>
<dbReference type="PANTHER" id="PTHR38436">
    <property type="entry name" value="POLYKETIDE CYCLASE SNOAL-LIKE DOMAIN"/>
    <property type="match status" value="1"/>
</dbReference>
<name>A0A2N7L7A7_9GAMM</name>
<dbReference type="GO" id="GO:0030638">
    <property type="term" value="P:polyketide metabolic process"/>
    <property type="evidence" value="ECO:0007669"/>
    <property type="project" value="InterPro"/>
</dbReference>
<sequence length="257" mass="28744">MNQKLENAKALYMEGIRDGHARQAVEKYTGDRYTQHSTGVKDGAAGFIEFFEPFLERNPIRHIEIVRGFADGQHVFMQAYQSLNNGEYKWVTMDFFDTDANDKIIEHWDVIAEYVGETASGRTQIDGATEITDTGDTATNKALVRAMIEDLLMPNGNLDKADEYIAQDYIQHSVDIADGRDALVGMLTSSERALWYQEIVLLIGCGDFVATLSRTTVDGQEYAQTDLFRVENGKVAEHWDASEPVPAAEELANSGKF</sequence>
<evidence type="ECO:0000259" key="1">
    <source>
        <dbReference type="Pfam" id="PF12680"/>
    </source>
</evidence>
<protein>
    <recommendedName>
        <fullName evidence="1">SnoaL-like domain-containing protein</fullName>
    </recommendedName>
</protein>
<comment type="caution">
    <text evidence="2">The sequence shown here is derived from an EMBL/GenBank/DDBJ whole genome shotgun (WGS) entry which is preliminary data.</text>
</comment>
<dbReference type="RefSeq" id="WP_102391682.1">
    <property type="nucleotide sequence ID" value="NZ_JBFRLP010000018.1"/>
</dbReference>
<evidence type="ECO:0000313" key="2">
    <source>
        <dbReference type="EMBL" id="PMN89818.1"/>
    </source>
</evidence>